<dbReference type="Gene3D" id="2.20.25.650">
    <property type="entry name" value="Tachylectin-2-like"/>
    <property type="match status" value="1"/>
</dbReference>
<dbReference type="Proteomes" id="UP001597419">
    <property type="component" value="Unassembled WGS sequence"/>
</dbReference>
<reference evidence="4" key="1">
    <citation type="journal article" date="2019" name="Int. J. Syst. Evol. Microbiol.">
        <title>The Global Catalogue of Microorganisms (GCM) 10K type strain sequencing project: providing services to taxonomists for standard genome sequencing and annotation.</title>
        <authorList>
            <consortium name="The Broad Institute Genomics Platform"/>
            <consortium name="The Broad Institute Genome Sequencing Center for Infectious Disease"/>
            <person name="Wu L."/>
            <person name="Ma J."/>
        </authorList>
    </citation>
    <scope>NUCLEOTIDE SEQUENCE [LARGE SCALE GENOMIC DNA]</scope>
    <source>
        <strain evidence="4">CGMCC 4.7643</strain>
    </source>
</reference>
<dbReference type="Pfam" id="PF20254">
    <property type="entry name" value="DMFA2_C"/>
    <property type="match status" value="1"/>
</dbReference>
<dbReference type="CDD" id="cd03143">
    <property type="entry name" value="A4_beta-galactosidase_middle_domain"/>
    <property type="match status" value="1"/>
</dbReference>
<dbReference type="InterPro" id="IPR029062">
    <property type="entry name" value="Class_I_gatase-like"/>
</dbReference>
<dbReference type="InterPro" id="IPR046540">
    <property type="entry name" value="DMFA2_C"/>
</dbReference>
<dbReference type="RefSeq" id="WP_345409059.1">
    <property type="nucleotide sequence ID" value="NZ_BAABHG010000036.1"/>
</dbReference>
<evidence type="ECO:0000313" key="3">
    <source>
        <dbReference type="EMBL" id="MFD2465452.1"/>
    </source>
</evidence>
<dbReference type="Pfam" id="PF14517">
    <property type="entry name" value="Tachylectin"/>
    <property type="match status" value="1"/>
</dbReference>
<dbReference type="Gene3D" id="3.40.50.880">
    <property type="match status" value="1"/>
</dbReference>
<organism evidence="3 4">
    <name type="scientific">Amycolatopsis samaneae</name>
    <dbReference type="NCBI Taxonomy" id="664691"/>
    <lineage>
        <taxon>Bacteria</taxon>
        <taxon>Bacillati</taxon>
        <taxon>Actinomycetota</taxon>
        <taxon>Actinomycetes</taxon>
        <taxon>Pseudonocardiales</taxon>
        <taxon>Pseudonocardiaceae</taxon>
        <taxon>Amycolatopsis</taxon>
    </lineage>
</organism>
<feature type="domain" description="N,N-dimethylformamidase beta subunit-like C-terminal" evidence="2">
    <location>
        <begin position="374"/>
        <end position="692"/>
    </location>
</feature>
<dbReference type="InterPro" id="IPR006311">
    <property type="entry name" value="TAT_signal"/>
</dbReference>
<protein>
    <submittedName>
        <fullName evidence="3">N,N-dimethylformamidase beta subunit family domain-containing protein</fullName>
    </submittedName>
</protein>
<gene>
    <name evidence="3" type="ORF">ACFSYJ_43015</name>
</gene>
<evidence type="ECO:0000259" key="2">
    <source>
        <dbReference type="Pfam" id="PF20254"/>
    </source>
</evidence>
<evidence type="ECO:0000259" key="1">
    <source>
        <dbReference type="Pfam" id="PF14517"/>
    </source>
</evidence>
<feature type="domain" description="Tachylectin 2" evidence="1">
    <location>
        <begin position="45"/>
        <end position="173"/>
    </location>
</feature>
<comment type="caution">
    <text evidence="3">The sequence shown here is derived from an EMBL/GenBank/DDBJ whole genome shotgun (WGS) entry which is preliminary data.</text>
</comment>
<evidence type="ECO:0000313" key="4">
    <source>
        <dbReference type="Proteomes" id="UP001597419"/>
    </source>
</evidence>
<proteinExistence type="predicted"/>
<accession>A0ABW5GY22</accession>
<dbReference type="Gene3D" id="2.115.10.10">
    <property type="entry name" value="Tachylectin 2"/>
    <property type="match status" value="1"/>
</dbReference>
<dbReference type="PROSITE" id="PS51318">
    <property type="entry name" value="TAT"/>
    <property type="match status" value="1"/>
</dbReference>
<keyword evidence="4" id="KW-1185">Reference proteome</keyword>
<sequence length="709" mass="77486">MNNVWNRRRILQGAAVLGGAALLPAGTGSLSPAVAAGQDREQSQTHMVPGGNGIIYSLQADGRLKWFRHLGWQDGSTRWANEAGREIGAGWQIHTSLLADETGQLFGLCGDGSLWWHRWVLTDPATGAGYWAANTNAVIHRGFGGFSSVFGGWNGVIYAVDPNGDLYWFRYLAGDGTNGPGAWANGGQGSLIATGRRDYDLNMADRDGVIYGVRHGATLDWFRYLAGDGSNGPGAWANGGRPIGIGSGWEWGSTVERFADAGTFYCVWVDRSDPVGADHELHWYRLRNWRTVDSTVGPEWTADAGRLVGTGFTVTRTANLQGYADRWSARPGDKVDVAVSASTDTYQATLLRLEGPLPGTVVLPASSHAGGLQQLQPNYRSAGCGWRPSFSLTVPAGARSGFHVVQLTGPHGMHRYVPLVIRPVKPVEKVALLLPFLTHNAYNHWGGHFQYSWDDHPRRRTITTRRPFANAYIEGPGHMDVRFYGDLLLLRWLARNEIAYDCYQDLDLHSADAWLNDYRLLILASHPEYWTPTMRARVEAYLANGGKVVYTGGNGMYERVDLSADGTAVLHRDTSGNRWLWRDQGRPESSVFGVAYNGASFMEFAPYQVDNDHPFLAGTGLKPGDTFGHTGYNFAASGWEVDSMDGAGPLQPGVRRIAHGTQNNGSEMVFWDKGNGGWVFSVGSLCFNGALAYDPAMSRLLRNAVLSAL</sequence>
<dbReference type="InterPro" id="IPR023294">
    <property type="entry name" value="Tachylectin2"/>
</dbReference>
<name>A0ABW5GY22_9PSEU</name>
<dbReference type="EMBL" id="JBHUKU010000032">
    <property type="protein sequence ID" value="MFD2465452.1"/>
    <property type="molecule type" value="Genomic_DNA"/>
</dbReference>